<reference evidence="6" key="1">
    <citation type="journal article" date="2014" name="Int. J. Syst. Evol. Microbiol.">
        <title>Complete genome sequence of Corynebacterium casei LMG S-19264T (=DSM 44701T), isolated from a smear-ripened cheese.</title>
        <authorList>
            <consortium name="US DOE Joint Genome Institute (JGI-PGF)"/>
            <person name="Walter F."/>
            <person name="Albersmeier A."/>
            <person name="Kalinowski J."/>
            <person name="Ruckert C."/>
        </authorList>
    </citation>
    <scope>NUCLEOTIDE SEQUENCE</scope>
    <source>
        <strain evidence="6">CGMCC 1.15478</strain>
    </source>
</reference>
<dbReference type="GO" id="GO:0000976">
    <property type="term" value="F:transcription cis-regulatory region binding"/>
    <property type="evidence" value="ECO:0007669"/>
    <property type="project" value="TreeGrafter"/>
</dbReference>
<dbReference type="InterPro" id="IPR009057">
    <property type="entry name" value="Homeodomain-like_sf"/>
</dbReference>
<dbReference type="GO" id="GO:0003700">
    <property type="term" value="F:DNA-binding transcription factor activity"/>
    <property type="evidence" value="ECO:0007669"/>
    <property type="project" value="TreeGrafter"/>
</dbReference>
<evidence type="ECO:0000256" key="4">
    <source>
        <dbReference type="PROSITE-ProRule" id="PRU00335"/>
    </source>
</evidence>
<keyword evidence="2 4" id="KW-0238">DNA-binding</keyword>
<evidence type="ECO:0000313" key="6">
    <source>
        <dbReference type="EMBL" id="GGC70801.1"/>
    </source>
</evidence>
<dbReference type="InterPro" id="IPR041479">
    <property type="entry name" value="TetR_CgmR_C"/>
</dbReference>
<evidence type="ECO:0000256" key="3">
    <source>
        <dbReference type="ARBA" id="ARBA00023163"/>
    </source>
</evidence>
<dbReference type="PANTHER" id="PTHR30055:SF234">
    <property type="entry name" value="HTH-TYPE TRANSCRIPTIONAL REGULATOR BETI"/>
    <property type="match status" value="1"/>
</dbReference>
<keyword evidence="1" id="KW-0805">Transcription regulation</keyword>
<dbReference type="SUPFAM" id="SSF46689">
    <property type="entry name" value="Homeodomain-like"/>
    <property type="match status" value="1"/>
</dbReference>
<evidence type="ECO:0000256" key="1">
    <source>
        <dbReference type="ARBA" id="ARBA00023015"/>
    </source>
</evidence>
<keyword evidence="7" id="KW-1185">Reference proteome</keyword>
<proteinExistence type="predicted"/>
<dbReference type="Proteomes" id="UP000641514">
    <property type="component" value="Unassembled WGS sequence"/>
</dbReference>
<keyword evidence="3" id="KW-0804">Transcription</keyword>
<protein>
    <submittedName>
        <fullName evidence="6">TetR family transcriptional regulator</fullName>
    </submittedName>
</protein>
<dbReference type="AlphaFoldDB" id="A0A916UEN2"/>
<accession>A0A916UEN2</accession>
<dbReference type="PROSITE" id="PS50977">
    <property type="entry name" value="HTH_TETR_2"/>
    <property type="match status" value="1"/>
</dbReference>
<evidence type="ECO:0000313" key="7">
    <source>
        <dbReference type="Proteomes" id="UP000641514"/>
    </source>
</evidence>
<dbReference type="PRINTS" id="PR00455">
    <property type="entry name" value="HTHTETR"/>
</dbReference>
<name>A0A916UEN2_9ACTN</name>
<feature type="domain" description="HTH tetR-type" evidence="5">
    <location>
        <begin position="5"/>
        <end position="65"/>
    </location>
</feature>
<comment type="caution">
    <text evidence="6">The sequence shown here is derived from an EMBL/GenBank/DDBJ whole genome shotgun (WGS) entry which is preliminary data.</text>
</comment>
<dbReference type="InterPro" id="IPR050109">
    <property type="entry name" value="HTH-type_TetR-like_transc_reg"/>
</dbReference>
<evidence type="ECO:0000259" key="5">
    <source>
        <dbReference type="PROSITE" id="PS50977"/>
    </source>
</evidence>
<dbReference type="InterPro" id="IPR001647">
    <property type="entry name" value="HTH_TetR"/>
</dbReference>
<dbReference type="Pfam" id="PF00440">
    <property type="entry name" value="TetR_N"/>
    <property type="match status" value="1"/>
</dbReference>
<dbReference type="Pfam" id="PF17937">
    <property type="entry name" value="TetR_C_28"/>
    <property type="match status" value="1"/>
</dbReference>
<dbReference type="RefSeq" id="WP_188676828.1">
    <property type="nucleotide sequence ID" value="NZ_BMJH01000003.1"/>
</dbReference>
<sequence length="177" mass="19651">MVSRTSARDRILDALEQLLVTTGSPQFTLESVAQAAEVSKGGLLYHFPSKDALLLGLVDRLAQRAESQIAQAITQGTSVAEFYLQSPDTSDHDELQLYRTLIAALRTVDGQHSELRTAIIAIMRSWDQRLQAEVDDPVRAEIIRLVGDGIYFAALLQFPLPDPELHRKVIEQLTGEK</sequence>
<dbReference type="Gene3D" id="1.10.357.10">
    <property type="entry name" value="Tetracycline Repressor, domain 2"/>
    <property type="match status" value="1"/>
</dbReference>
<dbReference type="PANTHER" id="PTHR30055">
    <property type="entry name" value="HTH-TYPE TRANSCRIPTIONAL REGULATOR RUTR"/>
    <property type="match status" value="1"/>
</dbReference>
<gene>
    <name evidence="6" type="ORF">GCM10011410_24600</name>
</gene>
<reference evidence="6" key="2">
    <citation type="submission" date="2020-09" db="EMBL/GenBank/DDBJ databases">
        <authorList>
            <person name="Sun Q."/>
            <person name="Zhou Y."/>
        </authorList>
    </citation>
    <scope>NUCLEOTIDE SEQUENCE</scope>
    <source>
        <strain evidence="6">CGMCC 1.15478</strain>
    </source>
</reference>
<organism evidence="6 7">
    <name type="scientific">Hoyosella rhizosphaerae</name>
    <dbReference type="NCBI Taxonomy" id="1755582"/>
    <lineage>
        <taxon>Bacteria</taxon>
        <taxon>Bacillati</taxon>
        <taxon>Actinomycetota</taxon>
        <taxon>Actinomycetes</taxon>
        <taxon>Mycobacteriales</taxon>
        <taxon>Hoyosellaceae</taxon>
        <taxon>Hoyosella</taxon>
    </lineage>
</organism>
<dbReference type="EMBL" id="BMJH01000003">
    <property type="protein sequence ID" value="GGC70801.1"/>
    <property type="molecule type" value="Genomic_DNA"/>
</dbReference>
<evidence type="ECO:0000256" key="2">
    <source>
        <dbReference type="ARBA" id="ARBA00023125"/>
    </source>
</evidence>
<feature type="DNA-binding region" description="H-T-H motif" evidence="4">
    <location>
        <begin position="28"/>
        <end position="47"/>
    </location>
</feature>